<protein>
    <submittedName>
        <fullName evidence="3">Transposase IS166 family protein</fullName>
    </submittedName>
</protein>
<evidence type="ECO:0000313" key="3">
    <source>
        <dbReference type="EMBL" id="TCS54476.1"/>
    </source>
</evidence>
<comment type="caution">
    <text evidence="3">The sequence shown here is derived from an EMBL/GenBank/DDBJ whole genome shotgun (WGS) entry which is preliminary data.</text>
</comment>
<name>A0A4R3IW23_9RHOB</name>
<dbReference type="InterPro" id="IPR024463">
    <property type="entry name" value="Transposase_TnpC_homeodom"/>
</dbReference>
<keyword evidence="4" id="KW-1185">Reference proteome</keyword>
<feature type="region of interest" description="Disordered" evidence="1">
    <location>
        <begin position="78"/>
        <end position="102"/>
    </location>
</feature>
<dbReference type="AlphaFoldDB" id="A0A4R3IW23"/>
<dbReference type="Pfam" id="PF13007">
    <property type="entry name" value="LZ_Tnp_IS66"/>
    <property type="match status" value="1"/>
</dbReference>
<evidence type="ECO:0000259" key="2">
    <source>
        <dbReference type="Pfam" id="PF13007"/>
    </source>
</evidence>
<accession>A0A4R3IW23</accession>
<gene>
    <name evidence="3" type="ORF">EDD52_13314</name>
</gene>
<evidence type="ECO:0000313" key="4">
    <source>
        <dbReference type="Proteomes" id="UP000295696"/>
    </source>
</evidence>
<sequence length="102" mass="11696">MLDVDKTLPKDPDELRQFTALLLAELKSQAVLIEKLRHQLAGHRNHRFGSSSESIEQLQLALETSEIAVAKMTAKLRLPDEEPKDKPKRRPTRITSRAWRSN</sequence>
<dbReference type="EMBL" id="SLZU01000033">
    <property type="protein sequence ID" value="TCS54476.1"/>
    <property type="molecule type" value="Genomic_DNA"/>
</dbReference>
<feature type="compositionally biased region" description="Polar residues" evidence="1">
    <location>
        <begin position="93"/>
        <end position="102"/>
    </location>
</feature>
<feature type="domain" description="Transposase TnpC homeodomain" evidence="2">
    <location>
        <begin position="36"/>
        <end position="93"/>
    </location>
</feature>
<reference evidence="3 4" key="1">
    <citation type="submission" date="2019-03" db="EMBL/GenBank/DDBJ databases">
        <title>Genomic Encyclopedia of Type Strains, Phase IV (KMG-IV): sequencing the most valuable type-strain genomes for metagenomic binning, comparative biology and taxonomic classification.</title>
        <authorList>
            <person name="Goeker M."/>
        </authorList>
    </citation>
    <scope>NUCLEOTIDE SEQUENCE [LARGE SCALE GENOMIC DNA]</scope>
    <source>
        <strain evidence="3 4">DSM 104836</strain>
    </source>
</reference>
<proteinExistence type="predicted"/>
<dbReference type="Proteomes" id="UP000295696">
    <property type="component" value="Unassembled WGS sequence"/>
</dbReference>
<organism evidence="3 4">
    <name type="scientific">Primorskyibacter sedentarius</name>
    <dbReference type="NCBI Taxonomy" id="745311"/>
    <lineage>
        <taxon>Bacteria</taxon>
        <taxon>Pseudomonadati</taxon>
        <taxon>Pseudomonadota</taxon>
        <taxon>Alphaproteobacteria</taxon>
        <taxon>Rhodobacterales</taxon>
        <taxon>Roseobacteraceae</taxon>
        <taxon>Primorskyibacter</taxon>
    </lineage>
</organism>
<evidence type="ECO:0000256" key="1">
    <source>
        <dbReference type="SAM" id="MobiDB-lite"/>
    </source>
</evidence>